<reference evidence="2" key="1">
    <citation type="submission" date="2017-09" db="EMBL/GenBank/DDBJ databases">
        <authorList>
            <person name="Regsiter A."/>
            <person name="William W."/>
        </authorList>
    </citation>
    <scope>NUCLEOTIDE SEQUENCE [LARGE SCALE GENOMIC DNA]</scope>
    <source>
        <strain evidence="2">500-1</strain>
    </source>
</reference>
<accession>A0A2C8FCD9</accession>
<evidence type="ECO:0000313" key="2">
    <source>
        <dbReference type="Proteomes" id="UP000219215"/>
    </source>
</evidence>
<dbReference type="EMBL" id="LT907975">
    <property type="protein sequence ID" value="SOB60300.1"/>
    <property type="molecule type" value="Genomic_DNA"/>
</dbReference>
<dbReference type="Proteomes" id="UP000219215">
    <property type="component" value="Chromosome DPRO"/>
</dbReference>
<dbReference type="AlphaFoldDB" id="A0A2C8FCD9"/>
<dbReference type="RefSeq" id="WP_157917532.1">
    <property type="nucleotide sequence ID" value="NZ_LT907975.1"/>
</dbReference>
<protein>
    <submittedName>
        <fullName evidence="1">Uncharacterized protein</fullName>
    </submittedName>
</protein>
<organism evidence="1 2">
    <name type="scientific">Pseudodesulfovibrio profundus</name>
    <dbReference type="NCBI Taxonomy" id="57320"/>
    <lineage>
        <taxon>Bacteria</taxon>
        <taxon>Pseudomonadati</taxon>
        <taxon>Thermodesulfobacteriota</taxon>
        <taxon>Desulfovibrionia</taxon>
        <taxon>Desulfovibrionales</taxon>
        <taxon>Desulfovibrionaceae</taxon>
    </lineage>
</organism>
<keyword evidence="2" id="KW-1185">Reference proteome</keyword>
<gene>
    <name evidence="1" type="ORF">DPRO_3386</name>
</gene>
<proteinExistence type="predicted"/>
<name>A0A2C8FCD9_9BACT</name>
<evidence type="ECO:0000313" key="1">
    <source>
        <dbReference type="EMBL" id="SOB60300.1"/>
    </source>
</evidence>
<sequence>MWYFYASLKAALDLKRTCPKCKHSQTTKLHLRGKTVSCKRCGADIPPPKPNYKT</sequence>
<dbReference type="KEGG" id="pprf:DPRO_3386"/>
<dbReference type="OrthoDB" id="5472265at2"/>